<dbReference type="Proteomes" id="UP000712281">
    <property type="component" value="Unassembled WGS sequence"/>
</dbReference>
<name>A0A8S9ICR5_BRACR</name>
<sequence>MASSSVACNGPSEQLGSSLNSPPQAWIGYVSKLRTKIKNKCIGSTLDASSSLNTNVFKQCNRLNKTIKFTSLQAQLSKFYYDPTDSLQDT</sequence>
<feature type="region of interest" description="Disordered" evidence="1">
    <location>
        <begin position="1"/>
        <end position="22"/>
    </location>
</feature>
<organism evidence="2 3">
    <name type="scientific">Brassica cretica</name>
    <name type="common">Mustard</name>
    <dbReference type="NCBI Taxonomy" id="69181"/>
    <lineage>
        <taxon>Eukaryota</taxon>
        <taxon>Viridiplantae</taxon>
        <taxon>Streptophyta</taxon>
        <taxon>Embryophyta</taxon>
        <taxon>Tracheophyta</taxon>
        <taxon>Spermatophyta</taxon>
        <taxon>Magnoliopsida</taxon>
        <taxon>eudicotyledons</taxon>
        <taxon>Gunneridae</taxon>
        <taxon>Pentapetalae</taxon>
        <taxon>rosids</taxon>
        <taxon>malvids</taxon>
        <taxon>Brassicales</taxon>
        <taxon>Brassicaceae</taxon>
        <taxon>Brassiceae</taxon>
        <taxon>Brassica</taxon>
    </lineage>
</organism>
<protein>
    <submittedName>
        <fullName evidence="2">Uncharacterized protein</fullName>
    </submittedName>
</protein>
<reference evidence="2" key="1">
    <citation type="submission" date="2019-12" db="EMBL/GenBank/DDBJ databases">
        <title>Genome sequencing and annotation of Brassica cretica.</title>
        <authorList>
            <person name="Studholme D.J."/>
            <person name="Sarris P.F."/>
        </authorList>
    </citation>
    <scope>NUCLEOTIDE SEQUENCE</scope>
    <source>
        <strain evidence="2">PFS-001/15</strain>
        <tissue evidence="2">Leaf</tissue>
    </source>
</reference>
<gene>
    <name evidence="2" type="ORF">F2Q68_00027612</name>
</gene>
<evidence type="ECO:0000256" key="1">
    <source>
        <dbReference type="SAM" id="MobiDB-lite"/>
    </source>
</evidence>
<evidence type="ECO:0000313" key="2">
    <source>
        <dbReference type="EMBL" id="KAF2567185.1"/>
    </source>
</evidence>
<comment type="caution">
    <text evidence="2">The sequence shown here is derived from an EMBL/GenBank/DDBJ whole genome shotgun (WGS) entry which is preliminary data.</text>
</comment>
<accession>A0A8S9ICR5</accession>
<dbReference type="AlphaFoldDB" id="A0A8S9ICR5"/>
<evidence type="ECO:0000313" key="3">
    <source>
        <dbReference type="Proteomes" id="UP000712281"/>
    </source>
</evidence>
<proteinExistence type="predicted"/>
<dbReference type="EMBL" id="QGKW02001911">
    <property type="protein sequence ID" value="KAF2567185.1"/>
    <property type="molecule type" value="Genomic_DNA"/>
</dbReference>